<evidence type="ECO:0000313" key="4">
    <source>
        <dbReference type="EMBL" id="RVU39449.1"/>
    </source>
</evidence>
<evidence type="ECO:0000256" key="1">
    <source>
        <dbReference type="ARBA" id="ARBA00022553"/>
    </source>
</evidence>
<feature type="domain" description="Response regulatory" evidence="3">
    <location>
        <begin position="19"/>
        <end position="138"/>
    </location>
</feature>
<dbReference type="AlphaFoldDB" id="A0A3S2ZAS7"/>
<dbReference type="InterPro" id="IPR001789">
    <property type="entry name" value="Sig_transdc_resp-reg_receiver"/>
</dbReference>
<dbReference type="InterPro" id="IPR011006">
    <property type="entry name" value="CheY-like_superfamily"/>
</dbReference>
<sequence length="139" mass="15224">MVFYGNMNETMMNTHADVKIIIVDDDPDISEFVQRTVEAAGFSAVRTADGRECLDILDETNAVCIISDIVMPEMDGVELFNQLSQRADKIPLILMSGYEGKYLVNTAMLASARGLTVLGALEKGFSASDLIDVLSKLDR</sequence>
<dbReference type="Pfam" id="PF00072">
    <property type="entry name" value="Response_reg"/>
    <property type="match status" value="1"/>
</dbReference>
<reference evidence="5" key="1">
    <citation type="submission" date="2019-01" db="EMBL/GenBank/DDBJ databases">
        <title>Gri0909 isolated from a small marine red alga.</title>
        <authorList>
            <person name="Kim J."/>
            <person name="Jeong S.E."/>
            <person name="Jeon C.O."/>
        </authorList>
    </citation>
    <scope>NUCLEOTIDE SEQUENCE [LARGE SCALE GENOMIC DNA]</scope>
    <source>
        <strain evidence="5">Gri0909</strain>
    </source>
</reference>
<keyword evidence="1 2" id="KW-0597">Phosphoprotein</keyword>
<comment type="caution">
    <text evidence="4">The sequence shown here is derived from an EMBL/GenBank/DDBJ whole genome shotgun (WGS) entry which is preliminary data.</text>
</comment>
<evidence type="ECO:0000259" key="3">
    <source>
        <dbReference type="PROSITE" id="PS50110"/>
    </source>
</evidence>
<protein>
    <submittedName>
        <fullName evidence="4">Response regulator</fullName>
    </submittedName>
</protein>
<dbReference type="EMBL" id="SADE01000001">
    <property type="protein sequence ID" value="RVU39449.1"/>
    <property type="molecule type" value="Genomic_DNA"/>
</dbReference>
<proteinExistence type="predicted"/>
<name>A0A3S2ZAS7_9PROT</name>
<dbReference type="Proteomes" id="UP000287447">
    <property type="component" value="Unassembled WGS sequence"/>
</dbReference>
<keyword evidence="5" id="KW-1185">Reference proteome</keyword>
<organism evidence="4 5">
    <name type="scientific">Hwanghaeella grinnelliae</name>
    <dbReference type="NCBI Taxonomy" id="2500179"/>
    <lineage>
        <taxon>Bacteria</taxon>
        <taxon>Pseudomonadati</taxon>
        <taxon>Pseudomonadota</taxon>
        <taxon>Alphaproteobacteria</taxon>
        <taxon>Rhodospirillales</taxon>
        <taxon>Rhodospirillaceae</taxon>
        <taxon>Hwanghaeella</taxon>
    </lineage>
</organism>
<dbReference type="GO" id="GO:0000160">
    <property type="term" value="P:phosphorelay signal transduction system"/>
    <property type="evidence" value="ECO:0007669"/>
    <property type="project" value="InterPro"/>
</dbReference>
<accession>A0A3S2ZAS7</accession>
<dbReference type="PANTHER" id="PTHR44591">
    <property type="entry name" value="STRESS RESPONSE REGULATOR PROTEIN 1"/>
    <property type="match status" value="1"/>
</dbReference>
<dbReference type="PANTHER" id="PTHR44591:SF3">
    <property type="entry name" value="RESPONSE REGULATORY DOMAIN-CONTAINING PROTEIN"/>
    <property type="match status" value="1"/>
</dbReference>
<dbReference type="InterPro" id="IPR050595">
    <property type="entry name" value="Bact_response_regulator"/>
</dbReference>
<feature type="modified residue" description="4-aspartylphosphate" evidence="2">
    <location>
        <position position="68"/>
    </location>
</feature>
<evidence type="ECO:0000313" key="5">
    <source>
        <dbReference type="Proteomes" id="UP000287447"/>
    </source>
</evidence>
<evidence type="ECO:0000256" key="2">
    <source>
        <dbReference type="PROSITE-ProRule" id="PRU00169"/>
    </source>
</evidence>
<dbReference type="PROSITE" id="PS50110">
    <property type="entry name" value="RESPONSE_REGULATORY"/>
    <property type="match status" value="1"/>
</dbReference>
<dbReference type="Gene3D" id="3.40.50.2300">
    <property type="match status" value="1"/>
</dbReference>
<dbReference type="SUPFAM" id="SSF52172">
    <property type="entry name" value="CheY-like"/>
    <property type="match status" value="1"/>
</dbReference>
<dbReference type="SMART" id="SM00448">
    <property type="entry name" value="REC"/>
    <property type="match status" value="1"/>
</dbReference>
<gene>
    <name evidence="4" type="ORF">EOI86_09505</name>
</gene>